<name>F5YFQ9_LEAAZ</name>
<evidence type="ECO:0000313" key="1">
    <source>
        <dbReference type="EMBL" id="AEF81392.1"/>
    </source>
</evidence>
<evidence type="ECO:0000313" key="2">
    <source>
        <dbReference type="Proteomes" id="UP000009222"/>
    </source>
</evidence>
<proteinExistence type="predicted"/>
<dbReference type="InParanoid" id="F5YFQ9"/>
<dbReference type="EMBL" id="CP001841">
    <property type="protein sequence ID" value="AEF81392.1"/>
    <property type="molecule type" value="Genomic_DNA"/>
</dbReference>
<gene>
    <name evidence="1" type="ordered locus">TREAZ_2461</name>
</gene>
<dbReference type="KEGG" id="taz:TREAZ_2461"/>
<accession>F5YFQ9</accession>
<dbReference type="AlphaFoldDB" id="F5YFQ9"/>
<reference evidence="1 2" key="2">
    <citation type="journal article" date="2011" name="ISME J.">
        <title>RNA-seq reveals cooperative metabolic interactions between two termite-gut spirochete species in co-culture.</title>
        <authorList>
            <person name="Rosenthal A.Z."/>
            <person name="Matson E.G."/>
            <person name="Eldar A."/>
            <person name="Leadbetter J.R."/>
        </authorList>
    </citation>
    <scope>NUCLEOTIDE SEQUENCE [LARGE SCALE GENOMIC DNA]</scope>
    <source>
        <strain evidence="2">ATCC BAA-888 / DSM 13862 / ZAS-9</strain>
    </source>
</reference>
<keyword evidence="2" id="KW-1185">Reference proteome</keyword>
<reference evidence="2" key="1">
    <citation type="submission" date="2009-12" db="EMBL/GenBank/DDBJ databases">
        <title>Complete sequence of Treponema azotonutricium strain ZAS-9.</title>
        <authorList>
            <person name="Tetu S.G."/>
            <person name="Matson E."/>
            <person name="Ren Q."/>
            <person name="Seshadri R."/>
            <person name="Elbourne L."/>
            <person name="Hassan K.A."/>
            <person name="Durkin A."/>
            <person name="Radune D."/>
            <person name="Mohamoud Y."/>
            <person name="Shay R."/>
            <person name="Jin S."/>
            <person name="Zhang X."/>
            <person name="Lucey K."/>
            <person name="Ballor N.R."/>
            <person name="Ottesen E."/>
            <person name="Rosenthal R."/>
            <person name="Allen A."/>
            <person name="Leadbetter J.R."/>
            <person name="Paulsen I.T."/>
        </authorList>
    </citation>
    <scope>NUCLEOTIDE SEQUENCE [LARGE SCALE GENOMIC DNA]</scope>
    <source>
        <strain evidence="2">ATCC BAA-888 / DSM 13862 / ZAS-9</strain>
    </source>
</reference>
<sequence length="37" mass="4262">MFTIQNGIENFKYTSRSGNSRFTLATNQAFKIHILVL</sequence>
<dbReference type="STRING" id="545695.TREAZ_2461"/>
<dbReference type="Proteomes" id="UP000009222">
    <property type="component" value="Chromosome"/>
</dbReference>
<dbReference type="HOGENOM" id="CLU_3349883_0_0_12"/>
<protein>
    <submittedName>
        <fullName evidence="1">Uncharacterized protein</fullName>
    </submittedName>
</protein>
<organism evidence="1 2">
    <name type="scientific">Leadbettera azotonutricia (strain ATCC BAA-888 / DSM 13862 / ZAS-9)</name>
    <name type="common">Treponema azotonutricium</name>
    <dbReference type="NCBI Taxonomy" id="545695"/>
    <lineage>
        <taxon>Bacteria</taxon>
        <taxon>Pseudomonadati</taxon>
        <taxon>Spirochaetota</taxon>
        <taxon>Spirochaetia</taxon>
        <taxon>Spirochaetales</taxon>
        <taxon>Breznakiellaceae</taxon>
        <taxon>Leadbettera</taxon>
    </lineage>
</organism>